<evidence type="ECO:0000259" key="1">
    <source>
        <dbReference type="Pfam" id="PF13454"/>
    </source>
</evidence>
<dbReference type="InterPro" id="IPR036188">
    <property type="entry name" value="FAD/NAD-bd_sf"/>
</dbReference>
<dbReference type="PANTHER" id="PTHR40254:SF1">
    <property type="entry name" value="BLR0577 PROTEIN"/>
    <property type="match status" value="1"/>
</dbReference>
<name>A0AAD6NFN4_DREDA</name>
<gene>
    <name evidence="2" type="ORF">Dda_8855</name>
</gene>
<sequence>MEAMDLAVVSTPRAPNVRRIATVGGGPAALSFLLQLKSKLDATPTATRSRIEITVLDKSAHFGPGQGFARAQSGAYRLNFPRELMEPVADTIGNFSAWLRVVAPQCTTEYPSRRLFGIYLEQLGKRLLAEAAEDNPRIGIKFLPHREVISIECDDSPTPAPFRVRHSSVGGDGCGRGYLEVDEVVLCTGTVPCDNYQEFRDKEGYGHDAESIRRLMAGLRGDETIGTIGSRLSAIDVAMELRKRGHHGEIIMGSHNGLLPAVGAFYTVKEVPMKAKGSCPRREGGSANRTVNYLMGRPASPPACFSSPSQPPSMTAAETKERRCNGLRHLHPSLVSESAGTEELTMRFFAEINTMVREDWHRDASGAHDPPLASYEKMVEYLANVPPREWLDRQIRRAERGVVEPYHALFFQLYPHIPKLWARLPEQEKSRYFEKVHWLFMSYFSGFPLENAWPMREMLSNGRLTVLRDCKFTRGAGGFVIEGRKAGCKETESRRVSRLFNASGLGSDARSHPLYSKLVDSGLLRPHRFGGVEFELDTYRAISNRTKAPNPSLYVIGEMTKGQILITSCMGIIAKQAERVAAQVLNRIAEGLPGENYKLTVALPAKLTPKAHVYKTRPAELHTGTPHTNAPYATIALKKSLALPKSMPLVVHALDLPLEIPTW</sequence>
<evidence type="ECO:0000313" key="3">
    <source>
        <dbReference type="Proteomes" id="UP001221413"/>
    </source>
</evidence>
<dbReference type="Gene3D" id="3.50.50.60">
    <property type="entry name" value="FAD/NAD(P)-binding domain"/>
    <property type="match status" value="1"/>
</dbReference>
<dbReference type="InterPro" id="IPR038732">
    <property type="entry name" value="HpyO/CreE_NAD-binding"/>
</dbReference>
<dbReference type="Pfam" id="PF13454">
    <property type="entry name" value="NAD_binding_9"/>
    <property type="match status" value="1"/>
</dbReference>
<dbReference type="Proteomes" id="UP001221413">
    <property type="component" value="Unassembled WGS sequence"/>
</dbReference>
<feature type="domain" description="FAD-dependent urate hydroxylase HpyO/Asp monooxygenase CreE-like FAD/NAD(P)-binding" evidence="1">
    <location>
        <begin position="22"/>
        <end position="190"/>
    </location>
</feature>
<dbReference type="AlphaFoldDB" id="A0AAD6NFN4"/>
<protein>
    <recommendedName>
        <fullName evidence="1">FAD-dependent urate hydroxylase HpyO/Asp monooxygenase CreE-like FAD/NAD(P)-binding domain-containing protein</fullName>
    </recommendedName>
</protein>
<reference evidence="2" key="1">
    <citation type="submission" date="2023-01" db="EMBL/GenBank/DDBJ databases">
        <title>The chitinases involved in constricting ring structure development in the nematode-trapping fungus Drechslerella dactyloides.</title>
        <authorList>
            <person name="Wang R."/>
            <person name="Zhang L."/>
            <person name="Tang P."/>
            <person name="Li S."/>
            <person name="Liang L."/>
        </authorList>
    </citation>
    <scope>NUCLEOTIDE SEQUENCE</scope>
    <source>
        <strain evidence="2">YMF1.00031</strain>
    </source>
</reference>
<organism evidence="2 3">
    <name type="scientific">Drechslerella dactyloides</name>
    <name type="common">Nematode-trapping fungus</name>
    <name type="synonym">Arthrobotrys dactyloides</name>
    <dbReference type="NCBI Taxonomy" id="74499"/>
    <lineage>
        <taxon>Eukaryota</taxon>
        <taxon>Fungi</taxon>
        <taxon>Dikarya</taxon>
        <taxon>Ascomycota</taxon>
        <taxon>Pezizomycotina</taxon>
        <taxon>Orbiliomycetes</taxon>
        <taxon>Orbiliales</taxon>
        <taxon>Orbiliaceae</taxon>
        <taxon>Drechslerella</taxon>
    </lineage>
</organism>
<evidence type="ECO:0000313" key="2">
    <source>
        <dbReference type="EMBL" id="KAJ6256357.1"/>
    </source>
</evidence>
<proteinExistence type="predicted"/>
<dbReference type="PANTHER" id="PTHR40254">
    <property type="entry name" value="BLR0577 PROTEIN"/>
    <property type="match status" value="1"/>
</dbReference>
<keyword evidence="3" id="KW-1185">Reference proteome</keyword>
<dbReference type="SUPFAM" id="SSF51905">
    <property type="entry name" value="FAD/NAD(P)-binding domain"/>
    <property type="match status" value="1"/>
</dbReference>
<accession>A0AAD6NFN4</accession>
<comment type="caution">
    <text evidence="2">The sequence shown here is derived from an EMBL/GenBank/DDBJ whole genome shotgun (WGS) entry which is preliminary data.</text>
</comment>
<dbReference type="EMBL" id="JAQGDS010000013">
    <property type="protein sequence ID" value="KAJ6256357.1"/>
    <property type="molecule type" value="Genomic_DNA"/>
</dbReference>
<dbReference type="InterPro" id="IPR052189">
    <property type="entry name" value="L-asp_N-monooxygenase_NS-form"/>
</dbReference>